<dbReference type="Proteomes" id="UP001054837">
    <property type="component" value="Unassembled WGS sequence"/>
</dbReference>
<evidence type="ECO:0000313" key="2">
    <source>
        <dbReference type="EMBL" id="GIY13493.1"/>
    </source>
</evidence>
<sequence>MVVSLDSIISQAIEYKKINIPNGAALPSTKKVMSFIFVGDEAFALKKRPFPGNNLPKERRIFNYRLSRPRRCVENAFAAVCLHNFLKLADDNMPPLKRRYCPPGSSDTLSPDGDTILGSRR</sequence>
<reference evidence="2 3" key="1">
    <citation type="submission" date="2021-06" db="EMBL/GenBank/DDBJ databases">
        <title>Caerostris darwini draft genome.</title>
        <authorList>
            <person name="Kono N."/>
            <person name="Arakawa K."/>
        </authorList>
    </citation>
    <scope>NUCLEOTIDE SEQUENCE [LARGE SCALE GENOMIC DNA]</scope>
</reference>
<dbReference type="AlphaFoldDB" id="A0AAV4QTW1"/>
<accession>A0AAV4QTW1</accession>
<protein>
    <submittedName>
        <fullName evidence="2">Nuclease harbi1-like protein</fullName>
    </submittedName>
</protein>
<comment type="caution">
    <text evidence="2">The sequence shown here is derived from an EMBL/GenBank/DDBJ whole genome shotgun (WGS) entry which is preliminary data.</text>
</comment>
<proteinExistence type="predicted"/>
<feature type="region of interest" description="Disordered" evidence="1">
    <location>
        <begin position="92"/>
        <end position="121"/>
    </location>
</feature>
<keyword evidence="3" id="KW-1185">Reference proteome</keyword>
<name>A0AAV4QTW1_9ARAC</name>
<organism evidence="2 3">
    <name type="scientific">Caerostris darwini</name>
    <dbReference type="NCBI Taxonomy" id="1538125"/>
    <lineage>
        <taxon>Eukaryota</taxon>
        <taxon>Metazoa</taxon>
        <taxon>Ecdysozoa</taxon>
        <taxon>Arthropoda</taxon>
        <taxon>Chelicerata</taxon>
        <taxon>Arachnida</taxon>
        <taxon>Araneae</taxon>
        <taxon>Araneomorphae</taxon>
        <taxon>Entelegynae</taxon>
        <taxon>Araneoidea</taxon>
        <taxon>Araneidae</taxon>
        <taxon>Caerostris</taxon>
    </lineage>
</organism>
<dbReference type="EMBL" id="BPLQ01005249">
    <property type="protein sequence ID" value="GIY13493.1"/>
    <property type="molecule type" value="Genomic_DNA"/>
</dbReference>
<evidence type="ECO:0000256" key="1">
    <source>
        <dbReference type="SAM" id="MobiDB-lite"/>
    </source>
</evidence>
<evidence type="ECO:0000313" key="3">
    <source>
        <dbReference type="Proteomes" id="UP001054837"/>
    </source>
</evidence>
<gene>
    <name evidence="2" type="primary">DBV15_12081</name>
    <name evidence="2" type="ORF">CDAR_507801</name>
</gene>